<dbReference type="EMBL" id="JAFEMO010000015">
    <property type="protein sequence ID" value="KAH7543925.1"/>
    <property type="molecule type" value="Genomic_DNA"/>
</dbReference>
<comment type="caution">
    <text evidence="1">The sequence shown here is derived from an EMBL/GenBank/DDBJ whole genome shotgun (WGS) entry which is preliminary data.</text>
</comment>
<keyword evidence="2" id="KW-1185">Reference proteome</keyword>
<sequence length="124" mass="14229">MHRLILWNETDTLAFDGNKLLLHGCGKQTVVDIMVMMDSFIVDMGRERRLAQPLHQMIRLVAVLTMLHKNFFSRKAVMKNGSLVGTVFKDIKGPLFPTIAVHSQNEEVQVNFGWKKFAFDLKAR</sequence>
<accession>A0ABQ8H138</accession>
<name>A0ABQ8H138_9ROSI</name>
<evidence type="ECO:0000313" key="1">
    <source>
        <dbReference type="EMBL" id="KAH7543925.1"/>
    </source>
</evidence>
<protein>
    <submittedName>
        <fullName evidence="1">Uncharacterized protein</fullName>
    </submittedName>
</protein>
<dbReference type="Gene3D" id="2.60.120.920">
    <property type="match status" value="1"/>
</dbReference>
<reference evidence="1 2" key="1">
    <citation type="submission" date="2021-02" db="EMBL/GenBank/DDBJ databases">
        <title>Plant Genome Project.</title>
        <authorList>
            <person name="Zhang R.-G."/>
        </authorList>
    </citation>
    <scope>NUCLEOTIDE SEQUENCE [LARGE SCALE GENOMIC DNA]</scope>
    <source>
        <tissue evidence="1">Leaves</tissue>
    </source>
</reference>
<dbReference type="Proteomes" id="UP000827721">
    <property type="component" value="Unassembled WGS sequence"/>
</dbReference>
<dbReference type="InterPro" id="IPR043136">
    <property type="entry name" value="B30.2/SPRY_sf"/>
</dbReference>
<organism evidence="1 2">
    <name type="scientific">Xanthoceras sorbifolium</name>
    <dbReference type="NCBI Taxonomy" id="99658"/>
    <lineage>
        <taxon>Eukaryota</taxon>
        <taxon>Viridiplantae</taxon>
        <taxon>Streptophyta</taxon>
        <taxon>Embryophyta</taxon>
        <taxon>Tracheophyta</taxon>
        <taxon>Spermatophyta</taxon>
        <taxon>Magnoliopsida</taxon>
        <taxon>eudicotyledons</taxon>
        <taxon>Gunneridae</taxon>
        <taxon>Pentapetalae</taxon>
        <taxon>rosids</taxon>
        <taxon>malvids</taxon>
        <taxon>Sapindales</taxon>
        <taxon>Sapindaceae</taxon>
        <taxon>Xanthoceroideae</taxon>
        <taxon>Xanthoceras</taxon>
    </lineage>
</organism>
<gene>
    <name evidence="1" type="ORF">JRO89_XS15G0062600</name>
</gene>
<evidence type="ECO:0000313" key="2">
    <source>
        <dbReference type="Proteomes" id="UP000827721"/>
    </source>
</evidence>
<proteinExistence type="predicted"/>